<feature type="region of interest" description="Disordered" evidence="1">
    <location>
        <begin position="54"/>
        <end position="74"/>
    </location>
</feature>
<reference evidence="2 3" key="1">
    <citation type="submission" date="2016-12" db="EMBL/GenBank/DDBJ databases">
        <title>Draft genome sequences of strains Salinicola socius SMB35, Salinicola sp. MH3R3-1 and Chromohalobacter sp. SMB17 from the Verkhnekamsk potash mining region of Russia.</title>
        <authorList>
            <person name="Mavrodi D.V."/>
            <person name="Olsson B.E."/>
            <person name="Korsakova E.S."/>
            <person name="Pyankova A."/>
            <person name="Mavrodi O.V."/>
            <person name="Plotnikova E.G."/>
        </authorList>
    </citation>
    <scope>NUCLEOTIDE SEQUENCE [LARGE SCALE GENOMIC DNA]</scope>
    <source>
        <strain evidence="2 3">SMB17</strain>
    </source>
</reference>
<organism evidence="2 3">
    <name type="scientific">Chromohalobacter japonicus</name>
    <dbReference type="NCBI Taxonomy" id="223900"/>
    <lineage>
        <taxon>Bacteria</taxon>
        <taxon>Pseudomonadati</taxon>
        <taxon>Pseudomonadota</taxon>
        <taxon>Gammaproteobacteria</taxon>
        <taxon>Oceanospirillales</taxon>
        <taxon>Halomonadaceae</taxon>
        <taxon>Chromohalobacter</taxon>
    </lineage>
</organism>
<dbReference type="AlphaFoldDB" id="A0A1Q8TCQ0"/>
<dbReference type="RefSeq" id="WP_075369294.1">
    <property type="nucleotide sequence ID" value="NZ_MSDQ01000024.1"/>
</dbReference>
<proteinExistence type="predicted"/>
<accession>A0A1Q8TCQ0</accession>
<protein>
    <submittedName>
        <fullName evidence="2">Uncharacterized protein</fullName>
    </submittedName>
</protein>
<gene>
    <name evidence="2" type="ORF">BTW10_09985</name>
</gene>
<evidence type="ECO:0000256" key="1">
    <source>
        <dbReference type="SAM" id="MobiDB-lite"/>
    </source>
</evidence>
<dbReference type="EMBL" id="MSDQ01000024">
    <property type="protein sequence ID" value="OLO11408.1"/>
    <property type="molecule type" value="Genomic_DNA"/>
</dbReference>
<keyword evidence="3" id="KW-1185">Reference proteome</keyword>
<dbReference type="Proteomes" id="UP000186806">
    <property type="component" value="Unassembled WGS sequence"/>
</dbReference>
<sequence>MTNEELADKRDQLREKCHSVAGMSPMLAAGQFKIAAMMMAEITDELTRRELLRENATDYRRADAPRTATGDRHA</sequence>
<evidence type="ECO:0000313" key="3">
    <source>
        <dbReference type="Proteomes" id="UP000186806"/>
    </source>
</evidence>
<evidence type="ECO:0000313" key="2">
    <source>
        <dbReference type="EMBL" id="OLO11408.1"/>
    </source>
</evidence>
<name>A0A1Q8TCQ0_9GAMM</name>
<comment type="caution">
    <text evidence="2">The sequence shown here is derived from an EMBL/GenBank/DDBJ whole genome shotgun (WGS) entry which is preliminary data.</text>
</comment>